<evidence type="ECO:0000313" key="1">
    <source>
        <dbReference type="EMBL" id="AXI98033.1"/>
    </source>
</evidence>
<dbReference type="InterPro" id="IPR027417">
    <property type="entry name" value="P-loop_NTPase"/>
</dbReference>
<dbReference type="Gene3D" id="3.40.50.300">
    <property type="entry name" value="P-loop containing nucleotide triphosphate hydrolases"/>
    <property type="match status" value="1"/>
</dbReference>
<sequence length="253" mass="29544">MELLKTKDPRTYLRLGGQIQKRFMDLHLSKVGLVKKYDFETFIIPPNVQKSLDLFERAIKLNFTRGLIIQGASKTGKTQFLKAYLEQKLKLSVYMINTVEGLNKFDPSKFNAILLDDPEISKASRERLISLFDNEGRYVDLKHTTKCIIPGTIRAVSTNRSMEELNREFDKSPLKRRIIFARLKNGDSFFDSDITFEFFMLAWREKETQNLRQLEALDLEIEITNQENIDSISSFQQENKNESLNIHELKKKP</sequence>
<reference evidence="1" key="1">
    <citation type="journal article" date="2018" name="J. Appl. Phycol.">
        <title>Intrageneric chloroplast genome comparison in the genus Euglena (Phylum: Euglenophyta) with annotated chloroplast genomes of Euglena hiemalis and Euglena clara.</title>
        <authorList>
            <person name="Ellala Hewadikaramge M."/>
            <person name="Linton E."/>
        </authorList>
    </citation>
    <scope>NUCLEOTIDE SEQUENCE</scope>
    <source>
        <strain evidence="1">CCAP1224.35</strain>
    </source>
</reference>
<dbReference type="GeneID" id="37625003"/>
<keyword evidence="1" id="KW-0150">Chloroplast</keyword>
<accession>A0A345UC47</accession>
<dbReference type="EMBL" id="MF622086">
    <property type="protein sequence ID" value="AXI98033.1"/>
    <property type="molecule type" value="Genomic_DNA"/>
</dbReference>
<dbReference type="AlphaFoldDB" id="A0A345UC47"/>
<protein>
    <submittedName>
        <fullName evidence="1">Uncharacterized protein</fullName>
    </submittedName>
</protein>
<keyword evidence="1" id="KW-0934">Plastid</keyword>
<proteinExistence type="predicted"/>
<organism evidence="1">
    <name type="scientific">Euglena hiemalis</name>
    <dbReference type="NCBI Taxonomy" id="392896"/>
    <lineage>
        <taxon>Eukaryota</taxon>
        <taxon>Discoba</taxon>
        <taxon>Euglenozoa</taxon>
        <taxon>Euglenida</taxon>
        <taxon>Spirocuta</taxon>
        <taxon>Euglenophyceae</taxon>
        <taxon>Euglenales</taxon>
        <taxon>Euglenaceae</taxon>
        <taxon>Euglena</taxon>
    </lineage>
</organism>
<dbReference type="RefSeq" id="YP_009512117.1">
    <property type="nucleotide sequence ID" value="NC_039156.1"/>
</dbReference>
<dbReference type="SUPFAM" id="SSF52540">
    <property type="entry name" value="P-loop containing nucleoside triphosphate hydrolases"/>
    <property type="match status" value="1"/>
</dbReference>
<geneLocation type="chloroplast" evidence="1"/>
<name>A0A345UC47_9EUGL</name>